<dbReference type="Proteomes" id="UP000887013">
    <property type="component" value="Unassembled WGS sequence"/>
</dbReference>
<feature type="compositionally biased region" description="Polar residues" evidence="1">
    <location>
        <begin position="76"/>
        <end position="85"/>
    </location>
</feature>
<comment type="caution">
    <text evidence="2">The sequence shown here is derived from an EMBL/GenBank/DDBJ whole genome shotgun (WGS) entry which is preliminary data.</text>
</comment>
<name>A0A8X6PY87_NEPPI</name>
<evidence type="ECO:0000313" key="2">
    <source>
        <dbReference type="EMBL" id="GFT95993.1"/>
    </source>
</evidence>
<sequence>MRHRRLMCWKSDVDVGIKIRGRWMVRILTSLGKWMELTAGYFRVEFSCSEEKSFEWKTLGIKHVPGPLAPPADINGSLQTPVANRQTRRDEDAWRKTFLLFSDALLQRTV</sequence>
<keyword evidence="3" id="KW-1185">Reference proteome</keyword>
<gene>
    <name evidence="2" type="ORF">NPIL_523331</name>
</gene>
<accession>A0A8X6PY87</accession>
<evidence type="ECO:0000313" key="3">
    <source>
        <dbReference type="Proteomes" id="UP000887013"/>
    </source>
</evidence>
<dbReference type="AlphaFoldDB" id="A0A8X6PY87"/>
<proteinExistence type="predicted"/>
<feature type="region of interest" description="Disordered" evidence="1">
    <location>
        <begin position="70"/>
        <end position="89"/>
    </location>
</feature>
<organism evidence="2 3">
    <name type="scientific">Nephila pilipes</name>
    <name type="common">Giant wood spider</name>
    <name type="synonym">Nephila maculata</name>
    <dbReference type="NCBI Taxonomy" id="299642"/>
    <lineage>
        <taxon>Eukaryota</taxon>
        <taxon>Metazoa</taxon>
        <taxon>Ecdysozoa</taxon>
        <taxon>Arthropoda</taxon>
        <taxon>Chelicerata</taxon>
        <taxon>Arachnida</taxon>
        <taxon>Araneae</taxon>
        <taxon>Araneomorphae</taxon>
        <taxon>Entelegynae</taxon>
        <taxon>Araneoidea</taxon>
        <taxon>Nephilidae</taxon>
        <taxon>Nephila</taxon>
    </lineage>
</organism>
<dbReference type="OrthoDB" id="6466877at2759"/>
<evidence type="ECO:0000256" key="1">
    <source>
        <dbReference type="SAM" id="MobiDB-lite"/>
    </source>
</evidence>
<protein>
    <submittedName>
        <fullName evidence="2">Uncharacterized protein</fullName>
    </submittedName>
</protein>
<reference evidence="2" key="1">
    <citation type="submission" date="2020-08" db="EMBL/GenBank/DDBJ databases">
        <title>Multicomponent nature underlies the extraordinary mechanical properties of spider dragline silk.</title>
        <authorList>
            <person name="Kono N."/>
            <person name="Nakamura H."/>
            <person name="Mori M."/>
            <person name="Yoshida Y."/>
            <person name="Ohtoshi R."/>
            <person name="Malay A.D."/>
            <person name="Moran D.A.P."/>
            <person name="Tomita M."/>
            <person name="Numata K."/>
            <person name="Arakawa K."/>
        </authorList>
    </citation>
    <scope>NUCLEOTIDE SEQUENCE</scope>
</reference>
<dbReference type="EMBL" id="BMAW01075283">
    <property type="protein sequence ID" value="GFT95993.1"/>
    <property type="molecule type" value="Genomic_DNA"/>
</dbReference>